<dbReference type="Pfam" id="PF07282">
    <property type="entry name" value="Cas12f1-like_TNB"/>
    <property type="match status" value="1"/>
</dbReference>
<evidence type="ECO:0000256" key="2">
    <source>
        <dbReference type="ARBA" id="ARBA00022578"/>
    </source>
</evidence>
<evidence type="ECO:0000313" key="8">
    <source>
        <dbReference type="Proteomes" id="UP000027153"/>
    </source>
</evidence>
<evidence type="ECO:0000256" key="3">
    <source>
        <dbReference type="ARBA" id="ARBA00023125"/>
    </source>
</evidence>
<protein>
    <submittedName>
        <fullName evidence="7">Transposase, IS605 OrfB family, central region</fullName>
    </submittedName>
</protein>
<keyword evidence="8" id="KW-1185">Reference proteome</keyword>
<comment type="caution">
    <text evidence="7">The sequence shown here is derived from an EMBL/GenBank/DDBJ whole genome shotgun (WGS) entry which is preliminary data.</text>
</comment>
<dbReference type="GO" id="GO:0003677">
    <property type="term" value="F:DNA binding"/>
    <property type="evidence" value="ECO:0007669"/>
    <property type="project" value="UniProtKB-KW"/>
</dbReference>
<keyword evidence="2" id="KW-0815">Transposition</keyword>
<dbReference type="AlphaFoldDB" id="A0A062UUF2"/>
<gene>
    <name evidence="7" type="ORF">ANME2D_02683</name>
</gene>
<dbReference type="Pfam" id="PF01385">
    <property type="entry name" value="OrfB_IS605"/>
    <property type="match status" value="1"/>
</dbReference>
<dbReference type="RefSeq" id="WP_048092435.1">
    <property type="nucleotide sequence ID" value="NZ_JMIY01000007.1"/>
</dbReference>
<keyword evidence="4" id="KW-0233">DNA recombination</keyword>
<sequence>MNVIRTEHIELNPNETLSELCHYSKNLWNEANYTIRQEFFANGRWIRYGELDKKLKSSENYKALNAQSAQQTLRLIDKSWKGTFEGIKERTKNPDKFLGKVKLPKYKPKDGETILIFTNQQASIKDGNLTFPKNLSLNPIKTRLPNNMNLREVRIIPKGTGYTCEIVYKTLNEEGEINKRWYARRHNENRIAGIDLGTVNIVTIGNNIGEQPIVIKDDGTGIKSINQFYNKSRAELQSIYDLQGIKHGSRMDRLNFKRNLKINDQMHKISRYVINYCKLHNIGTLVIGHNDNWKQKCDLGERNNQNFVSIPYYKLIQMLQYKAEEAGITIKMQEESHTSKCSFLDNESIEHHDRYIGKRIKRGLFRSAKGILINADVQGAYNIIRKSEPNAFQKWNADGVGGCGLHPERANIKKILSFAEVC</sequence>
<evidence type="ECO:0000256" key="4">
    <source>
        <dbReference type="ARBA" id="ARBA00023172"/>
    </source>
</evidence>
<proteinExistence type="inferred from homology"/>
<feature type="domain" description="Cas12f1-like TNB" evidence="6">
    <location>
        <begin position="312"/>
        <end position="383"/>
    </location>
</feature>
<organism evidence="7 8">
    <name type="scientific">Candidatus Methanoperedens nitratireducens</name>
    <dbReference type="NCBI Taxonomy" id="1392998"/>
    <lineage>
        <taxon>Archaea</taxon>
        <taxon>Methanobacteriati</taxon>
        <taxon>Methanobacteriota</taxon>
        <taxon>Stenosarchaea group</taxon>
        <taxon>Methanomicrobia</taxon>
        <taxon>Methanosarcinales</taxon>
        <taxon>ANME-2 cluster</taxon>
        <taxon>Candidatus Methanoperedentaceae</taxon>
        <taxon>Candidatus Methanoperedens</taxon>
    </lineage>
</organism>
<dbReference type="NCBIfam" id="TIGR01766">
    <property type="entry name" value="IS200/IS605 family accessory protein TnpB-like domain"/>
    <property type="match status" value="1"/>
</dbReference>
<dbReference type="NCBIfam" id="NF040570">
    <property type="entry name" value="guided_TnpB"/>
    <property type="match status" value="1"/>
</dbReference>
<reference evidence="7 8" key="1">
    <citation type="journal article" date="2013" name="Nature">
        <title>Anaerobic oxidation of methane coupled to nitrate reduction in a novel archaeal lineage.</title>
        <authorList>
            <person name="Haroon M.F."/>
            <person name="Hu S."/>
            <person name="Shi Y."/>
            <person name="Imelfort M."/>
            <person name="Keller J."/>
            <person name="Hugenholtz P."/>
            <person name="Yuan Z."/>
            <person name="Tyson G.W."/>
        </authorList>
    </citation>
    <scope>NUCLEOTIDE SEQUENCE [LARGE SCALE GENOMIC DNA]</scope>
    <source>
        <strain evidence="7 8">ANME-2d</strain>
    </source>
</reference>
<comment type="similarity">
    <text evidence="1">In the C-terminal section; belongs to the transposase 35 family.</text>
</comment>
<dbReference type="GO" id="GO:0032196">
    <property type="term" value="P:transposition"/>
    <property type="evidence" value="ECO:0007669"/>
    <property type="project" value="UniProtKB-KW"/>
</dbReference>
<accession>A0A062UUF2</accession>
<name>A0A062UUF2_9EURY</name>
<dbReference type="EMBL" id="JMIY01000007">
    <property type="protein sequence ID" value="KCZ70661.1"/>
    <property type="molecule type" value="Genomic_DNA"/>
</dbReference>
<dbReference type="Proteomes" id="UP000027153">
    <property type="component" value="Unassembled WGS sequence"/>
</dbReference>
<dbReference type="InterPro" id="IPR010095">
    <property type="entry name" value="Cas12f1-like_TNB"/>
</dbReference>
<feature type="domain" description="Probable transposase IS891/IS1136/IS1341" evidence="5">
    <location>
        <begin position="183"/>
        <end position="291"/>
    </location>
</feature>
<evidence type="ECO:0000256" key="1">
    <source>
        <dbReference type="ARBA" id="ARBA00008761"/>
    </source>
</evidence>
<evidence type="ECO:0000259" key="6">
    <source>
        <dbReference type="Pfam" id="PF07282"/>
    </source>
</evidence>
<dbReference type="GO" id="GO:0006310">
    <property type="term" value="P:DNA recombination"/>
    <property type="evidence" value="ECO:0007669"/>
    <property type="project" value="UniProtKB-KW"/>
</dbReference>
<keyword evidence="3" id="KW-0238">DNA-binding</keyword>
<dbReference type="InterPro" id="IPR001959">
    <property type="entry name" value="Transposase"/>
</dbReference>
<evidence type="ECO:0000313" key="7">
    <source>
        <dbReference type="EMBL" id="KCZ70661.1"/>
    </source>
</evidence>
<evidence type="ECO:0000259" key="5">
    <source>
        <dbReference type="Pfam" id="PF01385"/>
    </source>
</evidence>